<dbReference type="GO" id="GO:0070004">
    <property type="term" value="F:cysteine-type exopeptidase activity"/>
    <property type="evidence" value="ECO:0007669"/>
    <property type="project" value="InterPro"/>
</dbReference>
<organism evidence="4 5">
    <name type="scientific">Aphanomyces astaci</name>
    <name type="common">Crayfish plague agent</name>
    <dbReference type="NCBI Taxonomy" id="112090"/>
    <lineage>
        <taxon>Eukaryota</taxon>
        <taxon>Sar</taxon>
        <taxon>Stramenopiles</taxon>
        <taxon>Oomycota</taxon>
        <taxon>Saprolegniomycetes</taxon>
        <taxon>Saprolegniales</taxon>
        <taxon>Verrucalvaceae</taxon>
        <taxon>Aphanomyces</taxon>
    </lineage>
</organism>
<evidence type="ECO:0000256" key="3">
    <source>
        <dbReference type="SAM" id="Phobius"/>
    </source>
</evidence>
<dbReference type="PANTHER" id="PTHR12994">
    <property type="entry name" value="SECERNIN"/>
    <property type="match status" value="1"/>
</dbReference>
<keyword evidence="3" id="KW-0472">Membrane</keyword>
<feature type="region of interest" description="Disordered" evidence="2">
    <location>
        <begin position="518"/>
        <end position="546"/>
    </location>
</feature>
<evidence type="ECO:0000256" key="2">
    <source>
        <dbReference type="SAM" id="MobiDB-lite"/>
    </source>
</evidence>
<proteinExistence type="inferred from homology"/>
<dbReference type="InterPro" id="IPR005322">
    <property type="entry name" value="Peptidase_C69"/>
</dbReference>
<comment type="similarity">
    <text evidence="1">Belongs to the peptidase C69 family. Secernin subfamily.</text>
</comment>
<dbReference type="Pfam" id="PF03577">
    <property type="entry name" value="Peptidase_C69"/>
    <property type="match status" value="1"/>
</dbReference>
<accession>A0A397DMZ2</accession>
<dbReference type="EMBL" id="QUTD01004443">
    <property type="protein sequence ID" value="RHY68033.1"/>
    <property type="molecule type" value="Genomic_DNA"/>
</dbReference>
<keyword evidence="3" id="KW-0812">Transmembrane</keyword>
<evidence type="ECO:0008006" key="6">
    <source>
        <dbReference type="Google" id="ProtNLM"/>
    </source>
</evidence>
<gene>
    <name evidence="4" type="ORF">DYB30_014047</name>
</gene>
<evidence type="ECO:0000256" key="1">
    <source>
        <dbReference type="ARBA" id="ARBA00005705"/>
    </source>
</evidence>
<sequence length="546" mass="59305">KRAVYNDGLDHGTPRFVTTERGPGYLPLTNQTISTPLGYIPQVNSTYAYWDNSYGMQNEVQLSIGESTCAAKTVGYPLDYPNGRNLLSINELSRIALERCDTSVCAVKTMGTLAEEYGFYGEYSDNPSKPGYGGSSEALIIADKFQHVWIFHILTGAHNSGAVWAAQRLGDDQFTIVPNTFVIRTLNLTDSANYLASSNVHSFAYAQGWASPSEPFDFTAAYGFAAPASNKPLYGGRRMWRAYDVVVPSLGLDPDVGFHARVPTYPLSVKPDTLVSPATIVRIFSDYYQNTSYDLTKGMAAGPFHDPARYSYAKGVQGAWERSISIHRMVHSFVLQTRPNMADAIGGIAWYSQGVAADSVYFPISSTCRSRNLSTSDCVALVESAYNEFIVTTTNAWWQFAWRLVSSFNAGYEFFNESATGGRSIGYPADWANQTEYVLYPQHYHPPAQVAAEENRTAAVDPDTGVLSIVVGGSSAQLESLSLSSDFLLGFVCGTMSLSLVVAAVALVSRVRQEVASPKAPASVEEQGEPAQGDNKVVAATDSAIV</sequence>
<dbReference type="AlphaFoldDB" id="A0A397DMZ2"/>
<dbReference type="GO" id="GO:0016805">
    <property type="term" value="F:dipeptidase activity"/>
    <property type="evidence" value="ECO:0007669"/>
    <property type="project" value="InterPro"/>
</dbReference>
<keyword evidence="3" id="KW-1133">Transmembrane helix</keyword>
<evidence type="ECO:0000313" key="5">
    <source>
        <dbReference type="Proteomes" id="UP000266643"/>
    </source>
</evidence>
<evidence type="ECO:0000313" key="4">
    <source>
        <dbReference type="EMBL" id="RHY68033.1"/>
    </source>
</evidence>
<protein>
    <recommendedName>
        <fullName evidence="6">Peptidase</fullName>
    </recommendedName>
</protein>
<feature type="transmembrane region" description="Helical" evidence="3">
    <location>
        <begin position="487"/>
        <end position="509"/>
    </location>
</feature>
<reference evidence="4 5" key="1">
    <citation type="submission" date="2018-08" db="EMBL/GenBank/DDBJ databases">
        <title>Aphanomyces genome sequencing and annotation.</title>
        <authorList>
            <person name="Minardi D."/>
            <person name="Oidtmann B."/>
            <person name="Van Der Giezen M."/>
            <person name="Studholme D.J."/>
        </authorList>
    </citation>
    <scope>NUCLEOTIDE SEQUENCE [LARGE SCALE GENOMIC DNA]</scope>
    <source>
        <strain evidence="4 5">D2</strain>
    </source>
</reference>
<dbReference type="PANTHER" id="PTHR12994:SF17">
    <property type="entry name" value="LD30995P"/>
    <property type="match status" value="1"/>
</dbReference>
<name>A0A397DMZ2_APHAT</name>
<dbReference type="Proteomes" id="UP000266643">
    <property type="component" value="Unassembled WGS sequence"/>
</dbReference>
<comment type="caution">
    <text evidence="4">The sequence shown here is derived from an EMBL/GenBank/DDBJ whole genome shotgun (WGS) entry which is preliminary data.</text>
</comment>
<dbReference type="VEuPathDB" id="FungiDB:H257_16523"/>
<dbReference type="GO" id="GO:0006508">
    <property type="term" value="P:proteolysis"/>
    <property type="evidence" value="ECO:0007669"/>
    <property type="project" value="InterPro"/>
</dbReference>
<feature type="non-terminal residue" evidence="4">
    <location>
        <position position="1"/>
    </location>
</feature>